<keyword evidence="6 13" id="KW-0479">Metal-binding</keyword>
<comment type="cofactor">
    <cofactor evidence="2">
        <name>heme b</name>
        <dbReference type="ChEBI" id="CHEBI:60344"/>
    </cofactor>
</comment>
<feature type="binding site" evidence="13">
    <location>
        <position position="10"/>
    </location>
    <ligand>
        <name>Ca(2+)</name>
        <dbReference type="ChEBI" id="CHEBI:29108"/>
        <label>1</label>
    </ligand>
</feature>
<comment type="cofactor">
    <cofactor evidence="13">
        <name>Ca(2+)</name>
        <dbReference type="ChEBI" id="CHEBI:29108"/>
    </cofactor>
    <text evidence="13">Binds 2 calcium ions per subunit.</text>
</comment>
<dbReference type="PRINTS" id="PR00458">
    <property type="entry name" value="PEROXIDASE"/>
</dbReference>
<keyword evidence="11" id="KW-0376">Hydrogen peroxide</keyword>
<keyword evidence="4 16" id="KW-0575">Peroxidase</keyword>
<evidence type="ECO:0000256" key="6">
    <source>
        <dbReference type="ARBA" id="ARBA00022723"/>
    </source>
</evidence>
<evidence type="ECO:0000256" key="13">
    <source>
        <dbReference type="PIRSR" id="PIRSR600823-3"/>
    </source>
</evidence>
<keyword evidence="17" id="KW-1185">Reference proteome</keyword>
<dbReference type="InterPro" id="IPR002016">
    <property type="entry name" value="Haem_peroxidase"/>
</dbReference>
<dbReference type="GO" id="GO:0042744">
    <property type="term" value="P:hydrogen peroxide catabolic process"/>
    <property type="evidence" value="ECO:0007669"/>
    <property type="project" value="UniProtKB-KW"/>
</dbReference>
<keyword evidence="5" id="KW-0349">Heme</keyword>
<evidence type="ECO:0000313" key="17">
    <source>
        <dbReference type="Proteomes" id="UP001370490"/>
    </source>
</evidence>
<evidence type="ECO:0000256" key="7">
    <source>
        <dbReference type="ARBA" id="ARBA00022837"/>
    </source>
</evidence>
<evidence type="ECO:0000256" key="5">
    <source>
        <dbReference type="ARBA" id="ARBA00022617"/>
    </source>
</evidence>
<evidence type="ECO:0000256" key="2">
    <source>
        <dbReference type="ARBA" id="ARBA00001970"/>
    </source>
</evidence>
<evidence type="ECO:0000256" key="4">
    <source>
        <dbReference type="ARBA" id="ARBA00022559"/>
    </source>
</evidence>
<evidence type="ECO:0000256" key="10">
    <source>
        <dbReference type="ARBA" id="ARBA00023180"/>
    </source>
</evidence>
<feature type="binding site" evidence="13">
    <location>
        <position position="8"/>
    </location>
    <ligand>
        <name>Ca(2+)</name>
        <dbReference type="ChEBI" id="CHEBI:29108"/>
        <label>1</label>
    </ligand>
</feature>
<keyword evidence="8" id="KW-0560">Oxidoreductase</keyword>
<reference evidence="16 17" key="1">
    <citation type="submission" date="2023-12" db="EMBL/GenBank/DDBJ databases">
        <title>A high-quality genome assembly for Dillenia turbinata (Dilleniales).</title>
        <authorList>
            <person name="Chanderbali A."/>
        </authorList>
    </citation>
    <scope>NUCLEOTIDE SEQUENCE [LARGE SCALE GENOMIC DNA]</scope>
    <source>
        <strain evidence="16">LSX21</strain>
        <tissue evidence="16">Leaf</tissue>
    </source>
</reference>
<dbReference type="EMBL" id="JBAMMX010000015">
    <property type="protein sequence ID" value="KAK6925721.1"/>
    <property type="molecule type" value="Genomic_DNA"/>
</dbReference>
<sequence length="99" mass="10429">MSKIWVTVKGCDGSILIDNSSTIEIEKNIFPNVNFAKGFDVFDKAAQEDACGGTISCSDILAIAAEVSVSVVGRPSWAVLLGRRDSLIVNKSGAKTALP</sequence>
<dbReference type="Proteomes" id="UP001370490">
    <property type="component" value="Unassembled WGS sequence"/>
</dbReference>
<dbReference type="SUPFAM" id="SSF48113">
    <property type="entry name" value="Heme-dependent peroxidases"/>
    <property type="match status" value="1"/>
</dbReference>
<dbReference type="EC" id="1.11.1.7" evidence="3"/>
<evidence type="ECO:0000256" key="3">
    <source>
        <dbReference type="ARBA" id="ARBA00012313"/>
    </source>
</evidence>
<dbReference type="InterPro" id="IPR010255">
    <property type="entry name" value="Haem_peroxidase_sf"/>
</dbReference>
<dbReference type="InterPro" id="IPR000823">
    <property type="entry name" value="Peroxidase_pln"/>
</dbReference>
<dbReference type="PROSITE" id="PS50873">
    <property type="entry name" value="PEROXIDASE_4"/>
    <property type="match status" value="1"/>
</dbReference>
<evidence type="ECO:0000256" key="14">
    <source>
        <dbReference type="RuleBase" id="RU004241"/>
    </source>
</evidence>
<proteinExistence type="inferred from homology"/>
<gene>
    <name evidence="16" type="ORF">RJ641_007440</name>
</gene>
<protein>
    <recommendedName>
        <fullName evidence="3">peroxidase</fullName>
        <ecNumber evidence="3">1.11.1.7</ecNumber>
    </recommendedName>
</protein>
<feature type="binding site" evidence="13">
    <location>
        <position position="26"/>
    </location>
    <ligand>
        <name>Ca(2+)</name>
        <dbReference type="ChEBI" id="CHEBI:29108"/>
        <label>1</label>
    </ligand>
</feature>
<name>A0AAN8V8S4_9MAGN</name>
<feature type="domain" description="Plant heme peroxidase family profile" evidence="15">
    <location>
        <begin position="8"/>
        <end position="99"/>
    </location>
</feature>
<dbReference type="GO" id="GO:0046872">
    <property type="term" value="F:metal ion binding"/>
    <property type="evidence" value="ECO:0007669"/>
    <property type="project" value="UniProtKB-KW"/>
</dbReference>
<feature type="binding site" evidence="13">
    <location>
        <position position="12"/>
    </location>
    <ligand>
        <name>Ca(2+)</name>
        <dbReference type="ChEBI" id="CHEBI:29108"/>
        <label>1</label>
    </ligand>
</feature>
<dbReference type="AlphaFoldDB" id="A0AAN8V8S4"/>
<evidence type="ECO:0000256" key="1">
    <source>
        <dbReference type="ARBA" id="ARBA00000189"/>
    </source>
</evidence>
<dbReference type="GO" id="GO:0006979">
    <property type="term" value="P:response to oxidative stress"/>
    <property type="evidence" value="ECO:0007669"/>
    <property type="project" value="InterPro"/>
</dbReference>
<keyword evidence="7 13" id="KW-0106">Calcium</keyword>
<evidence type="ECO:0000256" key="12">
    <source>
        <dbReference type="PIRSR" id="PIRSR600823-2"/>
    </source>
</evidence>
<comment type="similarity">
    <text evidence="14">Belongs to the peroxidase family.</text>
</comment>
<evidence type="ECO:0000256" key="11">
    <source>
        <dbReference type="ARBA" id="ARBA00023324"/>
    </source>
</evidence>
<evidence type="ECO:0000256" key="8">
    <source>
        <dbReference type="ARBA" id="ARBA00023002"/>
    </source>
</evidence>
<evidence type="ECO:0000259" key="15">
    <source>
        <dbReference type="PROSITE" id="PS50873"/>
    </source>
</evidence>
<dbReference type="PANTHER" id="PTHR31388:SF270">
    <property type="entry name" value="PEROXIDASE 22-RELATED"/>
    <property type="match status" value="1"/>
</dbReference>
<dbReference type="GO" id="GO:0020037">
    <property type="term" value="F:heme binding"/>
    <property type="evidence" value="ECO:0007669"/>
    <property type="project" value="InterPro"/>
</dbReference>
<dbReference type="GO" id="GO:0140825">
    <property type="term" value="F:lactoperoxidase activity"/>
    <property type="evidence" value="ECO:0007669"/>
    <property type="project" value="UniProtKB-EC"/>
</dbReference>
<dbReference type="PANTHER" id="PTHR31388">
    <property type="entry name" value="PEROXIDASE 72-RELATED"/>
    <property type="match status" value="1"/>
</dbReference>
<dbReference type="Gene3D" id="1.10.520.10">
    <property type="match status" value="1"/>
</dbReference>
<comment type="caution">
    <text evidence="16">The sequence shown here is derived from an EMBL/GenBank/DDBJ whole genome shotgun (WGS) entry which is preliminary data.</text>
</comment>
<keyword evidence="10" id="KW-0325">Glycoprotein</keyword>
<comment type="catalytic activity">
    <reaction evidence="1">
        <text>2 a phenolic donor + H2O2 = 2 a phenolic radical donor + 2 H2O</text>
        <dbReference type="Rhea" id="RHEA:56136"/>
        <dbReference type="ChEBI" id="CHEBI:15377"/>
        <dbReference type="ChEBI" id="CHEBI:16240"/>
        <dbReference type="ChEBI" id="CHEBI:139520"/>
        <dbReference type="ChEBI" id="CHEBI:139521"/>
        <dbReference type="EC" id="1.11.1.7"/>
    </reaction>
</comment>
<feature type="binding site" evidence="13">
    <location>
        <position position="14"/>
    </location>
    <ligand>
        <name>Ca(2+)</name>
        <dbReference type="ChEBI" id="CHEBI:29108"/>
        <label>1</label>
    </ligand>
</feature>
<evidence type="ECO:0000256" key="9">
    <source>
        <dbReference type="ARBA" id="ARBA00023004"/>
    </source>
</evidence>
<dbReference type="Pfam" id="PF00141">
    <property type="entry name" value="peroxidase"/>
    <property type="match status" value="1"/>
</dbReference>
<organism evidence="16 17">
    <name type="scientific">Dillenia turbinata</name>
    <dbReference type="NCBI Taxonomy" id="194707"/>
    <lineage>
        <taxon>Eukaryota</taxon>
        <taxon>Viridiplantae</taxon>
        <taxon>Streptophyta</taxon>
        <taxon>Embryophyta</taxon>
        <taxon>Tracheophyta</taxon>
        <taxon>Spermatophyta</taxon>
        <taxon>Magnoliopsida</taxon>
        <taxon>eudicotyledons</taxon>
        <taxon>Gunneridae</taxon>
        <taxon>Pentapetalae</taxon>
        <taxon>Dilleniales</taxon>
        <taxon>Dilleniaceae</taxon>
        <taxon>Dillenia</taxon>
    </lineage>
</organism>
<accession>A0AAN8V8S4</accession>
<feature type="binding site" evidence="12">
    <location>
        <position position="99"/>
    </location>
    <ligand>
        <name>substrate</name>
    </ligand>
</feature>
<keyword evidence="9" id="KW-0408">Iron</keyword>
<evidence type="ECO:0000313" key="16">
    <source>
        <dbReference type="EMBL" id="KAK6925721.1"/>
    </source>
</evidence>